<evidence type="ECO:0000313" key="1">
    <source>
        <dbReference type="EMBL" id="PAY21785.1"/>
    </source>
</evidence>
<name>A0A2A2WKU4_9ACTN</name>
<dbReference type="AlphaFoldDB" id="A0A2A2WKU4"/>
<accession>A0A2A2WKU4</accession>
<keyword evidence="2" id="KW-1185">Reference proteome</keyword>
<dbReference type="Pfam" id="PF19888">
    <property type="entry name" value="DUF6361"/>
    <property type="match status" value="1"/>
</dbReference>
<dbReference type="InterPro" id="IPR045941">
    <property type="entry name" value="DUF6361"/>
</dbReference>
<proteinExistence type="predicted"/>
<reference evidence="2" key="1">
    <citation type="submission" date="2017-09" db="EMBL/GenBank/DDBJ databases">
        <authorList>
            <person name="Zhang Y."/>
            <person name="Huang X."/>
            <person name="Liu J."/>
            <person name="Lu L."/>
            <person name="Peng K."/>
        </authorList>
    </citation>
    <scope>NUCLEOTIDE SEQUENCE [LARGE SCALE GENOMIC DNA]</scope>
    <source>
        <strain evidence="2">S-XJ-1</strain>
    </source>
</reference>
<protein>
    <submittedName>
        <fullName evidence="1">Uncharacterized protein</fullName>
    </submittedName>
</protein>
<comment type="caution">
    <text evidence="1">The sequence shown here is derived from an EMBL/GenBank/DDBJ whole genome shotgun (WGS) entry which is preliminary data.</text>
</comment>
<dbReference type="Proteomes" id="UP000218810">
    <property type="component" value="Unassembled WGS sequence"/>
</dbReference>
<dbReference type="EMBL" id="NTGA01000044">
    <property type="protein sequence ID" value="PAY21785.1"/>
    <property type="molecule type" value="Genomic_DNA"/>
</dbReference>
<sequence>MDPMPSQIAWLDASSEEQRRMRDIIQMFTDREARDELGIGTIRDALSDILFPGTSTLHTRARYLLFIPWIYTRAANSRHPVREAEALERRLVTAFADADDSDGLLGSRVGTALKTLPSQIYWAALGTYGIRRDASATRESILLADEKEIIESDDPISGPRTWHGSIPAHPEGFPAAVPSGFTLTREEAEWLRDRMVTAAPGTLLEYFIHHPPEGGFSFPWQDPAAQGVTGPLRLQLDHARAFSAVMHGAQLLYNLMLAERYEAAGFEGHEDLTDQYEELIAQWAQQLPTEVPLGQWDVHALIALANTQRTRPVPDATQLFVHNWTDLVRQHFARQDPISTLTGASAARDLITRREKQTKGQYGRLHSDKRLSSWGGASGAARLTFRWSYVQRILEDLHNGLATPAEALRA</sequence>
<gene>
    <name evidence="1" type="ORF">CEY15_17065</name>
</gene>
<evidence type="ECO:0000313" key="2">
    <source>
        <dbReference type="Proteomes" id="UP000218810"/>
    </source>
</evidence>
<organism evidence="1 2">
    <name type="scientific">Dietzia natronolimnaea</name>
    <dbReference type="NCBI Taxonomy" id="161920"/>
    <lineage>
        <taxon>Bacteria</taxon>
        <taxon>Bacillati</taxon>
        <taxon>Actinomycetota</taxon>
        <taxon>Actinomycetes</taxon>
        <taxon>Mycobacteriales</taxon>
        <taxon>Dietziaceae</taxon>
        <taxon>Dietzia</taxon>
    </lineage>
</organism>